<evidence type="ECO:0000256" key="15">
    <source>
        <dbReference type="SAM" id="MobiDB-lite"/>
    </source>
</evidence>
<dbReference type="Gene3D" id="1.10.8.720">
    <property type="entry name" value="Region D6 of dynein motor"/>
    <property type="match status" value="1"/>
</dbReference>
<protein>
    <recommendedName>
        <fullName evidence="28">Dynein heavy chain</fullName>
    </recommendedName>
</protein>
<dbReference type="Pfam" id="PF12777">
    <property type="entry name" value="MT"/>
    <property type="match status" value="1"/>
</dbReference>
<dbReference type="Gene3D" id="3.40.50.300">
    <property type="entry name" value="P-loop containing nucleotide triphosphate hydrolases"/>
    <property type="match status" value="5"/>
</dbReference>
<dbReference type="Gene3D" id="3.10.490.20">
    <property type="match status" value="1"/>
</dbReference>
<dbReference type="Gene3D" id="1.10.8.1220">
    <property type="match status" value="1"/>
</dbReference>
<dbReference type="InterPro" id="IPR041228">
    <property type="entry name" value="Dynein_C"/>
</dbReference>
<evidence type="ECO:0000256" key="12">
    <source>
        <dbReference type="ARBA" id="ARBA00023212"/>
    </source>
</evidence>
<evidence type="ECO:0000259" key="19">
    <source>
        <dbReference type="Pfam" id="PF12777"/>
    </source>
</evidence>
<keyword evidence="11" id="KW-0505">Motor protein</keyword>
<dbReference type="Gene3D" id="6.10.140.1060">
    <property type="match status" value="1"/>
</dbReference>
<dbReference type="PANTHER" id="PTHR45703:SF38">
    <property type="entry name" value="DYNEINS HEAVY CHAIN"/>
    <property type="match status" value="1"/>
</dbReference>
<dbReference type="InterPro" id="IPR042222">
    <property type="entry name" value="Dynein_2_N"/>
</dbReference>
<keyword evidence="9 14" id="KW-0175">Coiled coil</keyword>
<dbReference type="InterPro" id="IPR043160">
    <property type="entry name" value="Dynein_C_barrel"/>
</dbReference>
<dbReference type="InterPro" id="IPR042228">
    <property type="entry name" value="Dynein_linker_3"/>
</dbReference>
<evidence type="ECO:0000259" key="17">
    <source>
        <dbReference type="Pfam" id="PF08393"/>
    </source>
</evidence>
<dbReference type="InterPro" id="IPR035706">
    <property type="entry name" value="AAA_9"/>
</dbReference>
<evidence type="ECO:0000313" key="27">
    <source>
        <dbReference type="Proteomes" id="UP001497512"/>
    </source>
</evidence>
<dbReference type="Pfam" id="PF12775">
    <property type="entry name" value="AAA_7"/>
    <property type="match status" value="1"/>
</dbReference>
<dbReference type="Gene3D" id="1.20.140.100">
    <property type="entry name" value="Dynein heavy chain, N-terminal domain 2"/>
    <property type="match status" value="1"/>
</dbReference>
<keyword evidence="8" id="KW-0243">Dynein</keyword>
<proteinExistence type="predicted"/>
<dbReference type="InterPro" id="IPR027417">
    <property type="entry name" value="P-loop_NTPase"/>
</dbReference>
<evidence type="ECO:0000259" key="22">
    <source>
        <dbReference type="Pfam" id="PF17852"/>
    </source>
</evidence>
<dbReference type="InterPro" id="IPR035699">
    <property type="entry name" value="AAA_6"/>
</dbReference>
<dbReference type="InterPro" id="IPR004273">
    <property type="entry name" value="Dynein_heavy_D6_P-loop"/>
</dbReference>
<keyword evidence="3" id="KW-0493">Microtubule</keyword>
<evidence type="ECO:0000256" key="4">
    <source>
        <dbReference type="ARBA" id="ARBA00022741"/>
    </source>
</evidence>
<feature type="domain" description="Dynein heavy chain C-terminal" evidence="24">
    <location>
        <begin position="4045"/>
        <end position="4346"/>
    </location>
</feature>
<evidence type="ECO:0000256" key="7">
    <source>
        <dbReference type="ARBA" id="ARBA00022846"/>
    </source>
</evidence>
<organism evidence="26 27">
    <name type="scientific">Sphagnum troendelagicum</name>
    <dbReference type="NCBI Taxonomy" id="128251"/>
    <lineage>
        <taxon>Eukaryota</taxon>
        <taxon>Viridiplantae</taxon>
        <taxon>Streptophyta</taxon>
        <taxon>Embryophyta</taxon>
        <taxon>Bryophyta</taxon>
        <taxon>Sphagnophytina</taxon>
        <taxon>Sphagnopsida</taxon>
        <taxon>Sphagnales</taxon>
        <taxon>Sphagnaceae</taxon>
        <taxon>Sphagnum</taxon>
    </lineage>
</organism>
<feature type="domain" description="Dynein heavy chain coiled coil stalk" evidence="19">
    <location>
        <begin position="2915"/>
        <end position="3258"/>
    </location>
</feature>
<name>A0ABP0URR7_9BRYO</name>
<accession>A0ABP0URR7</accession>
<gene>
    <name evidence="26" type="ORF">CSSPTR1EN2_LOCUS18898</name>
</gene>
<evidence type="ECO:0000256" key="14">
    <source>
        <dbReference type="SAM" id="Coils"/>
    </source>
</evidence>
<dbReference type="Pfam" id="PF12780">
    <property type="entry name" value="AAA_8"/>
    <property type="match status" value="1"/>
</dbReference>
<dbReference type="Gene3D" id="3.20.180.20">
    <property type="entry name" value="Dynein heavy chain, N-terminal domain 2"/>
    <property type="match status" value="1"/>
</dbReference>
<dbReference type="InterPro" id="IPR013602">
    <property type="entry name" value="Dynein_heavy_linker"/>
</dbReference>
<dbReference type="InterPro" id="IPR041466">
    <property type="entry name" value="Dynein_AAA5_ext"/>
</dbReference>
<evidence type="ECO:0000313" key="26">
    <source>
        <dbReference type="EMBL" id="CAK9228258.1"/>
    </source>
</evidence>
<dbReference type="InterPro" id="IPR024743">
    <property type="entry name" value="Dynein_HC_stalk"/>
</dbReference>
<dbReference type="InterPro" id="IPR024317">
    <property type="entry name" value="Dynein_heavy_chain_D4_dom"/>
</dbReference>
<feature type="region of interest" description="Disordered" evidence="15">
    <location>
        <begin position="2149"/>
        <end position="2180"/>
    </location>
</feature>
<dbReference type="SUPFAM" id="SSF52540">
    <property type="entry name" value="P-loop containing nucleoside triphosphate hydrolases"/>
    <property type="match status" value="4"/>
</dbReference>
<feature type="domain" description="Dynein heavy chain AAA lid" evidence="23">
    <location>
        <begin position="3900"/>
        <end position="4039"/>
    </location>
</feature>
<feature type="domain" description="Dynein heavy chain ATP-binding dynein motor region" evidence="21">
    <location>
        <begin position="3288"/>
        <end position="3509"/>
    </location>
</feature>
<comment type="subcellular location">
    <subcellularLocation>
        <location evidence="1">Cytoplasm</location>
        <location evidence="1">Cytoskeleton</location>
        <location evidence="1">Flagellum axoneme</location>
    </subcellularLocation>
</comment>
<dbReference type="Gene3D" id="1.20.920.30">
    <property type="match status" value="1"/>
</dbReference>
<dbReference type="Pfam" id="PF18198">
    <property type="entry name" value="AAA_lid_11"/>
    <property type="match status" value="1"/>
</dbReference>
<dbReference type="Pfam" id="PF18199">
    <property type="entry name" value="Dynein_C"/>
    <property type="match status" value="1"/>
</dbReference>
<dbReference type="InterPro" id="IPR042219">
    <property type="entry name" value="AAA_lid_11_sf"/>
</dbReference>
<keyword evidence="27" id="KW-1185">Reference proteome</keyword>
<feature type="domain" description="Dynein heavy chain hydrolytic ATP-binding dynein motor region" evidence="18">
    <location>
        <begin position="1607"/>
        <end position="1933"/>
    </location>
</feature>
<reference evidence="26" key="1">
    <citation type="submission" date="2024-02" db="EMBL/GenBank/DDBJ databases">
        <authorList>
            <consortium name="ELIXIR-Norway"/>
            <consortium name="Elixir Norway"/>
        </authorList>
    </citation>
    <scope>NUCLEOTIDE SEQUENCE</scope>
</reference>
<dbReference type="Pfam" id="PF12774">
    <property type="entry name" value="AAA_6"/>
    <property type="match status" value="1"/>
</dbReference>
<dbReference type="Proteomes" id="UP001497512">
    <property type="component" value="Chromosome 6"/>
</dbReference>
<keyword evidence="12" id="KW-0206">Cytoskeleton</keyword>
<dbReference type="InterPro" id="IPR054354">
    <property type="entry name" value="DYNC2H1-like_lid"/>
</dbReference>
<evidence type="ECO:0000256" key="1">
    <source>
        <dbReference type="ARBA" id="ARBA00004611"/>
    </source>
</evidence>
<dbReference type="Gene3D" id="1.20.58.1120">
    <property type="match status" value="1"/>
</dbReference>
<feature type="region of interest" description="Disordered" evidence="15">
    <location>
        <begin position="1"/>
        <end position="47"/>
    </location>
</feature>
<keyword evidence="13" id="KW-0966">Cell projection</keyword>
<dbReference type="PANTHER" id="PTHR45703">
    <property type="entry name" value="DYNEIN HEAVY CHAIN"/>
    <property type="match status" value="1"/>
</dbReference>
<dbReference type="Pfam" id="PF08393">
    <property type="entry name" value="DHC_N2"/>
    <property type="match status" value="1"/>
</dbReference>
<dbReference type="InterPro" id="IPR041658">
    <property type="entry name" value="AAA_lid_11"/>
</dbReference>
<keyword evidence="6" id="KW-0067">ATP-binding</keyword>
<evidence type="ECO:0000259" key="16">
    <source>
        <dbReference type="Pfam" id="PF03028"/>
    </source>
</evidence>
<evidence type="ECO:0000259" key="20">
    <source>
        <dbReference type="Pfam" id="PF12780"/>
    </source>
</evidence>
<dbReference type="Gene3D" id="1.20.920.20">
    <property type="match status" value="1"/>
</dbReference>
<evidence type="ECO:0000256" key="3">
    <source>
        <dbReference type="ARBA" id="ARBA00022701"/>
    </source>
</evidence>
<dbReference type="Gene3D" id="1.10.8.710">
    <property type="match status" value="1"/>
</dbReference>
<feature type="domain" description="Dynein heavy chain linker" evidence="17">
    <location>
        <begin position="1078"/>
        <end position="1480"/>
    </location>
</feature>
<evidence type="ECO:0000256" key="5">
    <source>
        <dbReference type="ARBA" id="ARBA00022794"/>
    </source>
</evidence>
<evidence type="ECO:0000256" key="10">
    <source>
        <dbReference type="ARBA" id="ARBA00023069"/>
    </source>
</evidence>
<evidence type="ECO:0000259" key="24">
    <source>
        <dbReference type="Pfam" id="PF18199"/>
    </source>
</evidence>
<evidence type="ECO:0000259" key="25">
    <source>
        <dbReference type="Pfam" id="PF22597"/>
    </source>
</evidence>
<sequence length="4350" mass="492790">MPSASKRPKTAVPIPHQIPGSGSKHVTPWRQSQSSPGSSSSSPTSSSGAAAFLRRYSLPSVRPKTAGNAGGVATDFDISRFPLQQPVEYGSPHPLIAQPCELDGSLPIPAIFPSGSAPSAGRVLMDTRATTPAIIRPMTVVGTLSSRPLSPPQGAFGSPAARAGSPTINPAVVFPPARIRFPRNFTSPPPSAREACDVFPERRPSTAKLAEWKFRRSIFADEFHFVMTEKGLIQPAGLPSRKPLSEPGIAAWDPEQTGSYPPRPIDMLMFNTIKYHHLQLIQVEDMTPDVMAHKPQPETDVQPAEGRPVKGLSWVDVQGIPHRIAQPLELFDNPELDLVHPSLDILEAHKAGKQLIARSKWYANDGSFTWAPCEVVDYHEESDTYTIKWLSSGKEKNVRRLNMVLEKEREAGFVARVMTAREFRTKMEAQMRYVKYVEDLVFDNPDVVDDKLRKRLEVRAGYGLSLRFPQTITEFMEELRAVYYWAVKKTILDYRYEVADEEERSHFLGLQIFPGKEKQVPPPLQGCAPVPYRKHVTFFTLRESIATRLCVAEEAFLFALKRYHHELDISTSVLISPAMHVQPRPWTLPHFHSELETYILDTTDNYKSLWVSNVVGMIDELVPHGEELPEASRAKIVAFVKRLSLTMADQLQEIPLRSLEIYRSIWEDYYCSRIKEEIPEGLKRKVAHVKNLGLEEPEEAAAAAAATPIPKDNDSCVPKTPFFVIKLMMLDDHFEYVPTLNDVTETVIEVIDLMLDHMQDINKLESRLEDLFHVLSTEKMTALSKDHKKVIAAKIAIKDILEQSYVGPQELEKRYATYKHLAEIHVDSFLADWKTAEHSLDDYEKKVTFFYKVAEAALVQSDGEMRFKMIIVDCATIRDDLCYKANSLALGLLTQFMENTTVKNEKLQKQFEVIEAVLQKPMDNAEQLAEMRDYHEKCKEPIKALIDEVKKTEAAWAMLIRKSFEVPDKHSDCYWVTVGWPQKIGLAVASVETRLAQQRVMFVNELQRDIKQVKLDIQALSAECLEFMKLGEIEAVEERVVILGEIEEKLHGVLAKTELYNSREVLFDAMITEFPEVEVLEKDFENYSLLWHTAGDFLKVLPQWTDGAFNLLVAEDVLNNAEVWFKASAKCAKLLTGPAKMVAEQLKQQLEAFQLNCPMIAALRNPGMRDRHYKMLSEKLGFEVRATESFTVNAARKLGLPQYIQILEEVSEFSSKEYGVEQNLDKMQSAWTGVKFEYSVWHATGTSVIRAVDDIQQMLEEHLVKTQSLATSPYIGPFEDRVKLWLEKLNLVQEVLDQWLKCQQSWMYLEPIFTSEDIMLQMPVEGRRFRAVDASWRKIMEKLARNPEVLIAGADPELQKTLTENNQQLELVTKGLNDYLETKRLAFPRFFFLSNDELLEILAETKDPLRVQPFCKKIFEGINRLVFMENLDIVAMLSEEGERVDFIFHFNPKAAQGAVEKWLLEVEADMKESLIDVCRRAYESYVTTDRIQWILEWPGQIVLCGSQMHWTMEVAEAINKGKLAEYEAKCTLQLQIVVNKVRGKLTSLERKTIGALIVIDVHARDVVKDLSDAGLSDETDFDWICQLRYGYEQDSVIVRMINAGIWYAFEYLGNSSRLVITPLTDRCYRTLMGALHLNLGGAPEGPAGTGKTETTKDLAKAIAMQCVVFNCSDGLDYLAMGKFFKGLASSGAWACFDEFNRIELEVLSVIAQQILTIQRAKAAGLKMFEFEGTKLQLKMTCNCFITMNPGYAGRSELPDNLKALFRTVAMMVPDYALISEITLYSFGYLDARAQARKLVATYRLCSEQLSSQTHYDYGMRAVISVLRAAGAVKQRYPEEREDVLMLKSLKDVNLPKFLAHDVPLFEGILMDLFPGVELPPPDYDIMTVRIKDNCVKMNLQPHPVYVEKIFQLYEMILVRHGLMLVGYSYGAKTECYRVLAAALGDMKAHGEGEQITHCICLNPKSIYIGQLYGQFDAISHEWSDGILAKAFRNAAIDQLPDRKWILFDGPVDAVWIENMNTVLDDNKKLCLMSGEIIQMSQQMNLIFEVQDLAVASPATVSRCGMVYTEPSSIGWHPLKTSWLKKTNDNFSQIGKEGMQVVEALLNWLVDPCVDLVKRHCKEPIPTSQINLSVSCMNMFESMLDEFKTPEESTVRRGTSGSPSAADQETTNSGFSSAPTGSDKDTWLQCLFVMSLVWSVGASIDNDGRFKFNTFLRKLLAQQDDLGFELSAGFVVQKPNFNFLLPIPEVASVYAFTFSKTEGAWKLWMDTLDKRGPLSDAQFNDIIVATIDTARYAFLLVLLVTHQKHVLFGGPTGTGKTVYIKNQLSYGIDQKVYRNIMMTFSAQTNANQTQEIIDSKLDKRRKNVFGPPLGSKCVVFVDDLNMPTVETYGAQPPIEILRQWMDHGGWYDREENCFRWLVDIQFVAAMGPPGGGRNHVTPRYLRHYNLLSIIDFDDSTLGTVFETIIEWWVRSRRMLNEIINVGKNLVKTTIEIYRAIQVELLPTPAKSHYMYNMRDLSKVFQGMCMADTAALTKKTVIKLWCHECLRVFHDRLVDDDDRQWFLDYLRVCLEERVNVTCDYILGVSSPDDVTATLKVLAFGDVMDTTAIPKKYEEIPDQNKLLKQLELGLDEFNAQTRSPMNLVIFTYAAQHVLRISRTIRQPFGNALLVGLGGGGRQSLTKLATFLAGFALFQVTITKLYGTTEWNDDLKLVLKRAGADCVETTFLFSDTQLKKEKFLEDINNILNTGEVPNLYAKDEIMGLFEIIRPRAKKAGRDGSSLEMYMFFVDQCRKNLHMVIAMSPFGDAFRTRLRMFPSLVNCCTIDWFSEWPAEGLKSVASSYFSTVPQASAQITESVIDMCMIFHQHAADLSHKFYKEQLRHFYVTPTSYLELLGTYKKLLTEKRNEIDTMRNRYSGGLEKLFGAEEQVTIMKGELQDLQPILLKTAQETNALLSRIDLDKKDAEATRAMVEAEEAVANIKATEAKAIKDDCESELAVAMPMLEAALAALDTLTKADITEVKAMKNPPGPVKLVMEACCIMKDVKSKRIPDPNKPGSKMEDFWGPAQQMLADSNFLPSLRTYDKDNIPTATIVKIRVYLEDPSFNPEVVKKASKAAYGLCCWVRAMESYDRVAKVVAPKQAKLAAANAEFSQLQVQLTLKKEMLAGVQAKLAKLQEQLEDMNRKKMMLEAEVENCQKKLMRAEKLIGGLGGEKVRWTAVGVELGAIYIDLTGDVLLASGYVAYLGPVTISYREALLGEWLKLANTKKIPCSPVFKLANVLGNPVTIRDWVIDGLPNDSFSVDNALIVSSSRRWPLLIDPQGQANKWIKNMEKKRNLQVMKLSDGDFVRKLENCIQFGYPLLLENVYEELDPTLEPLLVKAIFKQAGSLQIKLGDSTIEYNEKFRFYITTKLRNPHYAPEVSVKISLLNFMITPDGLEDQLLGMAVKNERPDLEEEKTQLVLQSAENQRQLKDIEDNIIKVLSSSEGNILEDETAIDIISSSKVLSVEIAQKQKVSVVTEARIDEARQGYVPVAEHVACLFFTTSDLCCVDPMYQYSLNWYLLLFFNAMRDSEKSDKLATRLAILNDFFTYLLYCNISRSLFEKDKMLLSLLICTTLWKRFGKLAHEDFTFFATGGIWIGGDPPKNPISWIADKLWIEMLNLSTNKAFKGFSDDVVKDPTKWKPILDSETPYRVPVPSDWDNRLDIFQKLLLIRIFRPDKLVESVNDFVFAAMGQRYMEPPPFDLESAYHDSASTIPLIFILSAGSDPMASLLKFAEEAKHNVNTISLGQGQGPKAAEMIEKAARSGDWVVLQNCHLAASWMNSLDRIVENLGDQTNIMFRLWLTSYPSDQFPVAILQSGVKMTNESPKGLRNNMLQSYQSFPISDPKFFAFTGERGNVWRKMVFGLAFFHAAVQERIKYGPLGWNIPYQFSDPDLKISLRQLQSFLNEFPNSIPFKALFYCTGECNYGGRVTDGHDRKTLLSILSVLYTPNILDDDYKFSASGIYYAPSDCQYADYIEFIKELPAITKPEAFGLHENADITKDQKEADELLSAVEATQSSVGGAGGKSKEEVVLELSVEFATKLPAAFDIELARYKYPVTYLESMNSVLHQEMTRFNRLTDVIRSSLVTVQKTLRGLVVMSADIDKLITNIFQSKMPVMWAPYSYPTMKPVSSYFQDLLDRLKMLQNWFDVGPPPRFWISGFYFTHAFLTGVLQNFARKYRIPIDTIIFQFQTMPKGGNYETKPDDGCYVEGMFVEGARWDNERMLLAESLPKKLYSEAPMLWLQPVESHKKKQFPSYLSPIYRTSERRGVLATTGHSSNFVMNVELPSDKPNDYWVRRGVAMLLSLSD</sequence>
<feature type="coiled-coil region" evidence="14">
    <location>
        <begin position="3158"/>
        <end position="3206"/>
    </location>
</feature>
<feature type="domain" description="Dynein heavy chain AAA module D4" evidence="20">
    <location>
        <begin position="2642"/>
        <end position="2901"/>
    </location>
</feature>
<evidence type="ECO:0000256" key="2">
    <source>
        <dbReference type="ARBA" id="ARBA00022490"/>
    </source>
</evidence>
<feature type="compositionally biased region" description="Low complexity" evidence="15">
    <location>
        <begin position="31"/>
        <end position="47"/>
    </location>
</feature>
<keyword evidence="2" id="KW-0963">Cytoplasm</keyword>
<evidence type="ECO:0008006" key="28">
    <source>
        <dbReference type="Google" id="ProtNLM"/>
    </source>
</evidence>
<evidence type="ECO:0000259" key="23">
    <source>
        <dbReference type="Pfam" id="PF18198"/>
    </source>
</evidence>
<feature type="domain" description="Dynein heavy chain region D6 P-loop" evidence="16">
    <location>
        <begin position="3754"/>
        <end position="3864"/>
    </location>
</feature>
<evidence type="ECO:0000256" key="8">
    <source>
        <dbReference type="ARBA" id="ARBA00023017"/>
    </source>
</evidence>
<dbReference type="Gene3D" id="1.10.287.2620">
    <property type="match status" value="1"/>
</dbReference>
<dbReference type="Gene3D" id="1.10.472.130">
    <property type="match status" value="1"/>
</dbReference>
<dbReference type="InterPro" id="IPR026983">
    <property type="entry name" value="DHC"/>
</dbReference>
<evidence type="ECO:0000256" key="6">
    <source>
        <dbReference type="ARBA" id="ARBA00022840"/>
    </source>
</evidence>
<dbReference type="Gene3D" id="1.20.1270.280">
    <property type="match status" value="1"/>
</dbReference>
<evidence type="ECO:0000259" key="18">
    <source>
        <dbReference type="Pfam" id="PF12774"/>
    </source>
</evidence>
<dbReference type="InterPro" id="IPR043157">
    <property type="entry name" value="Dynein_AAA1S"/>
</dbReference>
<keyword evidence="4" id="KW-0547">Nucleotide-binding</keyword>
<keyword evidence="7" id="KW-0282">Flagellum</keyword>
<feature type="compositionally biased region" description="Polar residues" evidence="15">
    <location>
        <begin position="2155"/>
        <end position="2179"/>
    </location>
</feature>
<evidence type="ECO:0000259" key="21">
    <source>
        <dbReference type="Pfam" id="PF12781"/>
    </source>
</evidence>
<dbReference type="Pfam" id="PF03028">
    <property type="entry name" value="Dynein_heavy"/>
    <property type="match status" value="1"/>
</dbReference>
<feature type="domain" description="Dynein heavy chain AAA 5 extension" evidence="22">
    <location>
        <begin position="2102"/>
        <end position="2269"/>
    </location>
</feature>
<dbReference type="Pfam" id="PF17852">
    <property type="entry name" value="Dynein_AAA_lid"/>
    <property type="match status" value="1"/>
</dbReference>
<dbReference type="Pfam" id="PF12781">
    <property type="entry name" value="AAA_9"/>
    <property type="match status" value="1"/>
</dbReference>
<dbReference type="EMBL" id="OZ019898">
    <property type="protein sequence ID" value="CAK9228258.1"/>
    <property type="molecule type" value="Genomic_DNA"/>
</dbReference>
<feature type="domain" description="Dynein 2 heavy chain 1 cytoplasmic ATPase lid" evidence="25">
    <location>
        <begin position="2485"/>
        <end position="2561"/>
    </location>
</feature>
<evidence type="ECO:0000256" key="11">
    <source>
        <dbReference type="ARBA" id="ARBA00023175"/>
    </source>
</evidence>
<evidence type="ECO:0000256" key="13">
    <source>
        <dbReference type="ARBA" id="ARBA00023273"/>
    </source>
</evidence>
<keyword evidence="10" id="KW-0969">Cilium</keyword>
<evidence type="ECO:0000256" key="9">
    <source>
        <dbReference type="ARBA" id="ARBA00023054"/>
    </source>
</evidence>
<dbReference type="Pfam" id="PF22597">
    <property type="entry name" value="DYN_lid"/>
    <property type="match status" value="1"/>
</dbReference>
<keyword evidence="5" id="KW-0970">Cilium biogenesis/degradation</keyword>